<evidence type="ECO:0000313" key="1">
    <source>
        <dbReference type="EMBL" id="XDU94933.1"/>
    </source>
</evidence>
<accession>A0AB39W2V2</accession>
<evidence type="ECO:0008006" key="2">
    <source>
        <dbReference type="Google" id="ProtNLM"/>
    </source>
</evidence>
<protein>
    <recommendedName>
        <fullName evidence="2">Host attachment protein</fullName>
    </recommendedName>
</protein>
<sequence length="138" mass="15826">MKKQTGIWIDSTKAIIVTLNDGKEFICEIQSNLENKVYHDKEGDKGSFQGNQHINSDKTFEERKKHQMNNFLKDVVTSVQESDELYLFGPAETKIKLQQKINDDKLTSNGKLKSVETSDNMTSNQIVAKVKKFYSEPH</sequence>
<dbReference type="AlphaFoldDB" id="A0AB39W2V2"/>
<dbReference type="RefSeq" id="WP_369752756.1">
    <property type="nucleotide sequence ID" value="NZ_CP165625.1"/>
</dbReference>
<gene>
    <name evidence="1" type="ORF">AB3G34_13695</name>
</gene>
<dbReference type="SUPFAM" id="SSF53137">
    <property type="entry name" value="Translational machinery components"/>
    <property type="match status" value="1"/>
</dbReference>
<reference evidence="1" key="1">
    <citation type="submission" date="2024-07" db="EMBL/GenBank/DDBJ databases">
        <authorList>
            <person name="Biller S.J."/>
        </authorList>
    </citation>
    <scope>NUCLEOTIDE SEQUENCE</scope>
    <source>
        <strain evidence="1">WC2409</strain>
    </source>
</reference>
<proteinExistence type="predicted"/>
<dbReference type="EMBL" id="CP165625">
    <property type="protein sequence ID" value="XDU94933.1"/>
    <property type="molecule type" value="Genomic_DNA"/>
</dbReference>
<name>A0AB39W2V2_9FLAO</name>
<organism evidence="1">
    <name type="scientific">Flavobacterium sp. WC2409</name>
    <dbReference type="NCBI Taxonomy" id="3234139"/>
    <lineage>
        <taxon>Bacteria</taxon>
        <taxon>Pseudomonadati</taxon>
        <taxon>Bacteroidota</taxon>
        <taxon>Flavobacteriia</taxon>
        <taxon>Flavobacteriales</taxon>
        <taxon>Flavobacteriaceae</taxon>
        <taxon>Flavobacterium</taxon>
    </lineage>
</organism>